<dbReference type="Pfam" id="PF00067">
    <property type="entry name" value="p450"/>
    <property type="match status" value="1"/>
</dbReference>
<dbReference type="InterPro" id="IPR050182">
    <property type="entry name" value="Cytochrome_P450_fam2"/>
</dbReference>
<feature type="binding site" description="axial binding residue" evidence="10">
    <location>
        <position position="445"/>
    </location>
    <ligand>
        <name>heme</name>
        <dbReference type="ChEBI" id="CHEBI:30413"/>
    </ligand>
    <ligandPart>
        <name>Fe</name>
        <dbReference type="ChEBI" id="CHEBI:18248"/>
    </ligandPart>
</feature>
<organism evidence="13 14">
    <name type="scientific">Oryzias melastigma</name>
    <name type="common">Marine medaka</name>
    <dbReference type="NCBI Taxonomy" id="30732"/>
    <lineage>
        <taxon>Eukaryota</taxon>
        <taxon>Metazoa</taxon>
        <taxon>Chordata</taxon>
        <taxon>Craniata</taxon>
        <taxon>Vertebrata</taxon>
        <taxon>Euteleostomi</taxon>
        <taxon>Actinopterygii</taxon>
        <taxon>Neopterygii</taxon>
        <taxon>Teleostei</taxon>
        <taxon>Neoteleostei</taxon>
        <taxon>Acanthomorphata</taxon>
        <taxon>Ovalentaria</taxon>
        <taxon>Atherinomorphae</taxon>
        <taxon>Beloniformes</taxon>
        <taxon>Adrianichthyidae</taxon>
        <taxon>Oryziinae</taxon>
        <taxon>Oryzias</taxon>
    </lineage>
</organism>
<evidence type="ECO:0000313" key="14">
    <source>
        <dbReference type="Proteomes" id="UP000261560"/>
    </source>
</evidence>
<keyword evidence="12" id="KW-1133">Transmembrane helix</keyword>
<keyword evidence="12" id="KW-0812">Transmembrane</keyword>
<dbReference type="InterPro" id="IPR036396">
    <property type="entry name" value="Cyt_P450_sf"/>
</dbReference>
<dbReference type="Gene3D" id="1.10.630.10">
    <property type="entry name" value="Cytochrome P450"/>
    <property type="match status" value="1"/>
</dbReference>
<dbReference type="PANTHER" id="PTHR24300">
    <property type="entry name" value="CYTOCHROME P450 508A4-RELATED"/>
    <property type="match status" value="1"/>
</dbReference>
<dbReference type="InterPro" id="IPR008069">
    <property type="entry name" value="Cyt_P450_E_grp-I_CYP2D-like"/>
</dbReference>
<sequence>MEAIYAVLGLEWLDCTSVLLFLFVFLLLSDVLTNRKPKNFPPGPHSLPLIGDLHRIKPAILHLQVKEFAAKYGNVFSLNIFGGKTVVLNGSKLLKEALIQQGDDFVDRPEIPLFSELTENRGIVMSNGNQWKHQRRFALHTLRNFGLGKKTMEKYIQEECHYVTQAFADHQGKPFDAQPLLNSAVSNIICCLVFGERFEYSDEEYKQILQDLNEAVKLQGSFAALAYNICPWLMKRFPGPLQKLFAVVEKLMDFVKVKIEEHKEKLDPSSPKDYIDSFLIEMEKNQDEDAGFDIKNLCACSLDLFGAGSETTTTTLYWGLLFMIHNPEIQEKVQAEIDAVIGSSRQPSMADKENMPYTEAVIHEIQRMGDIVPIGVARVASRDTTLNNYTIPKGTMIMPALHTVLSDESVWETPHTFNPQHFLNPDGTFRKREAFFPFGAGKRVCLGEQLARMELFLFFTSFLQRFKFSGAGGELPPLEGRMGTIRAPKYYNLCAVPR</sequence>
<dbReference type="GO" id="GO:0016712">
    <property type="term" value="F:oxidoreductase activity, acting on paired donors, with incorporation or reduction of molecular oxygen, reduced flavin or flavoprotein as one donor, and incorporation of one atom of oxygen"/>
    <property type="evidence" value="ECO:0007669"/>
    <property type="project" value="InterPro"/>
</dbReference>
<evidence type="ECO:0000256" key="9">
    <source>
        <dbReference type="ARBA" id="ARBA00023136"/>
    </source>
</evidence>
<dbReference type="KEGG" id="oml:112150363"/>
<dbReference type="Ensembl" id="ENSOMET00000014366.1">
    <property type="protein sequence ID" value="ENSOMEP00000001323.1"/>
    <property type="gene ID" value="ENSOMEG00000002241.1"/>
</dbReference>
<keyword evidence="14" id="KW-1185">Reference proteome</keyword>
<dbReference type="GeneTree" id="ENSGT00950000182879"/>
<dbReference type="GO" id="GO:0006805">
    <property type="term" value="P:xenobiotic metabolic process"/>
    <property type="evidence" value="ECO:0007669"/>
    <property type="project" value="TreeGrafter"/>
</dbReference>
<dbReference type="RefSeq" id="XP_024134373.1">
    <property type="nucleotide sequence ID" value="XM_024278605.2"/>
</dbReference>
<dbReference type="OMA" id="MIYRMAM"/>
<reference evidence="13" key="2">
    <citation type="submission" date="2025-09" db="UniProtKB">
        <authorList>
            <consortium name="Ensembl"/>
        </authorList>
    </citation>
    <scope>IDENTIFICATION</scope>
</reference>
<dbReference type="GO" id="GO:0005737">
    <property type="term" value="C:cytoplasm"/>
    <property type="evidence" value="ECO:0007669"/>
    <property type="project" value="TreeGrafter"/>
</dbReference>
<comment type="cofactor">
    <cofactor evidence="1 10">
        <name>heme</name>
        <dbReference type="ChEBI" id="CHEBI:30413"/>
    </cofactor>
</comment>
<keyword evidence="5 10" id="KW-0479">Metal-binding</keyword>
<evidence type="ECO:0000256" key="5">
    <source>
        <dbReference type="ARBA" id="ARBA00022723"/>
    </source>
</evidence>
<dbReference type="FunFam" id="1.10.630.10:FF:000004">
    <property type="entry name" value="cytochrome P450 2D15 isoform X1"/>
    <property type="match status" value="1"/>
</dbReference>
<protein>
    <submittedName>
        <fullName evidence="13">Cytochrome P450 2J2-like</fullName>
    </submittedName>
</protein>
<comment type="similarity">
    <text evidence="3 11">Belongs to the cytochrome P450 family.</text>
</comment>
<dbReference type="GeneID" id="112150363"/>
<dbReference type="InterPro" id="IPR017972">
    <property type="entry name" value="Cyt_P450_CS"/>
</dbReference>
<dbReference type="PaxDb" id="30732-ENSOMEP00000001323"/>
<dbReference type="InterPro" id="IPR001128">
    <property type="entry name" value="Cyt_P450"/>
</dbReference>
<feature type="transmembrane region" description="Helical" evidence="12">
    <location>
        <begin position="6"/>
        <end position="28"/>
    </location>
</feature>
<accession>A0A3B3B8G5</accession>
<dbReference type="PROSITE" id="PS00086">
    <property type="entry name" value="CYTOCHROME_P450"/>
    <property type="match status" value="1"/>
</dbReference>
<dbReference type="GO" id="GO:0006082">
    <property type="term" value="P:organic acid metabolic process"/>
    <property type="evidence" value="ECO:0007669"/>
    <property type="project" value="TreeGrafter"/>
</dbReference>
<comment type="subcellular location">
    <subcellularLocation>
        <location evidence="2">Membrane</location>
    </subcellularLocation>
</comment>
<dbReference type="InterPro" id="IPR002401">
    <property type="entry name" value="Cyt_P450_E_grp-I"/>
</dbReference>
<dbReference type="SUPFAM" id="SSF48264">
    <property type="entry name" value="Cytochrome P450"/>
    <property type="match status" value="1"/>
</dbReference>
<keyword evidence="6 11" id="KW-0560">Oxidoreductase</keyword>
<dbReference type="PRINTS" id="PR00385">
    <property type="entry name" value="P450"/>
</dbReference>
<evidence type="ECO:0000256" key="4">
    <source>
        <dbReference type="ARBA" id="ARBA00022617"/>
    </source>
</evidence>
<evidence type="ECO:0000256" key="12">
    <source>
        <dbReference type="SAM" id="Phobius"/>
    </source>
</evidence>
<keyword evidence="7 10" id="KW-0408">Iron</keyword>
<keyword evidence="8 11" id="KW-0503">Monooxygenase</keyword>
<evidence type="ECO:0000256" key="8">
    <source>
        <dbReference type="ARBA" id="ARBA00023033"/>
    </source>
</evidence>
<dbReference type="GO" id="GO:0020037">
    <property type="term" value="F:heme binding"/>
    <property type="evidence" value="ECO:0007669"/>
    <property type="project" value="InterPro"/>
</dbReference>
<evidence type="ECO:0000256" key="11">
    <source>
        <dbReference type="RuleBase" id="RU000461"/>
    </source>
</evidence>
<dbReference type="GO" id="GO:0005506">
    <property type="term" value="F:iron ion binding"/>
    <property type="evidence" value="ECO:0007669"/>
    <property type="project" value="InterPro"/>
</dbReference>
<dbReference type="PRINTS" id="PR01686">
    <property type="entry name" value="EP450ICYP2D"/>
</dbReference>
<name>A0A3B3B8G5_ORYME</name>
<dbReference type="PANTHER" id="PTHR24300:SF301">
    <property type="entry name" value="CYP2J25 PROTEIN-RELATED"/>
    <property type="match status" value="1"/>
</dbReference>
<keyword evidence="4 10" id="KW-0349">Heme</keyword>
<evidence type="ECO:0000256" key="3">
    <source>
        <dbReference type="ARBA" id="ARBA00010617"/>
    </source>
</evidence>
<dbReference type="CDD" id="cd11026">
    <property type="entry name" value="CYP2"/>
    <property type="match status" value="1"/>
</dbReference>
<keyword evidence="9 12" id="KW-0472">Membrane</keyword>
<evidence type="ECO:0000256" key="2">
    <source>
        <dbReference type="ARBA" id="ARBA00004370"/>
    </source>
</evidence>
<reference evidence="13" key="1">
    <citation type="submission" date="2025-08" db="UniProtKB">
        <authorList>
            <consortium name="Ensembl"/>
        </authorList>
    </citation>
    <scope>IDENTIFICATION</scope>
</reference>
<dbReference type="STRING" id="30732.ENSOMEP00000001323"/>
<proteinExistence type="inferred from homology"/>
<dbReference type="OrthoDB" id="2789670at2759"/>
<evidence type="ECO:0000256" key="10">
    <source>
        <dbReference type="PIRSR" id="PIRSR602401-1"/>
    </source>
</evidence>
<dbReference type="AlphaFoldDB" id="A0A3B3B8G5"/>
<dbReference type="PRINTS" id="PR00463">
    <property type="entry name" value="EP450I"/>
</dbReference>
<evidence type="ECO:0000256" key="6">
    <source>
        <dbReference type="ARBA" id="ARBA00023002"/>
    </source>
</evidence>
<evidence type="ECO:0000313" key="13">
    <source>
        <dbReference type="Ensembl" id="ENSOMEP00000001323.1"/>
    </source>
</evidence>
<dbReference type="GO" id="GO:0016020">
    <property type="term" value="C:membrane"/>
    <property type="evidence" value="ECO:0007669"/>
    <property type="project" value="UniProtKB-SubCell"/>
</dbReference>
<evidence type="ECO:0000256" key="1">
    <source>
        <dbReference type="ARBA" id="ARBA00001971"/>
    </source>
</evidence>
<evidence type="ECO:0000256" key="7">
    <source>
        <dbReference type="ARBA" id="ARBA00023004"/>
    </source>
</evidence>
<dbReference type="Proteomes" id="UP000261560">
    <property type="component" value="Unplaced"/>
</dbReference>